<accession>A0A4S8LLG2</accession>
<dbReference type="OrthoDB" id="3248441at2759"/>
<dbReference type="EMBL" id="ML179347">
    <property type="protein sequence ID" value="THU90034.1"/>
    <property type="molecule type" value="Genomic_DNA"/>
</dbReference>
<organism evidence="1 2">
    <name type="scientific">Dendrothele bispora (strain CBS 962.96)</name>
    <dbReference type="NCBI Taxonomy" id="1314807"/>
    <lineage>
        <taxon>Eukaryota</taxon>
        <taxon>Fungi</taxon>
        <taxon>Dikarya</taxon>
        <taxon>Basidiomycota</taxon>
        <taxon>Agaricomycotina</taxon>
        <taxon>Agaricomycetes</taxon>
        <taxon>Agaricomycetidae</taxon>
        <taxon>Agaricales</taxon>
        <taxon>Agaricales incertae sedis</taxon>
        <taxon>Dendrothele</taxon>
    </lineage>
</organism>
<proteinExistence type="predicted"/>
<gene>
    <name evidence="1" type="ORF">K435DRAFT_968823</name>
</gene>
<sequence>MKFAEDRDGIEMRERLAIWNDDGSDELFILNARRLEQKEAYGAKSRKFEEQEAENLRRESEAFLARQMDEMQVLADGLDGRCFFVFYHRLFVWHYLLLFFLQPYDDPYHLPLMNDMKKGFIY</sequence>
<dbReference type="Proteomes" id="UP000297245">
    <property type="component" value="Unassembled WGS sequence"/>
</dbReference>
<protein>
    <submittedName>
        <fullName evidence="1">Uncharacterized protein</fullName>
    </submittedName>
</protein>
<name>A0A4S8LLG2_DENBC</name>
<keyword evidence="2" id="KW-1185">Reference proteome</keyword>
<evidence type="ECO:0000313" key="1">
    <source>
        <dbReference type="EMBL" id="THU90034.1"/>
    </source>
</evidence>
<reference evidence="1 2" key="1">
    <citation type="journal article" date="2019" name="Nat. Ecol. Evol.">
        <title>Megaphylogeny resolves global patterns of mushroom evolution.</title>
        <authorList>
            <person name="Varga T."/>
            <person name="Krizsan K."/>
            <person name="Foldi C."/>
            <person name="Dima B."/>
            <person name="Sanchez-Garcia M."/>
            <person name="Sanchez-Ramirez S."/>
            <person name="Szollosi G.J."/>
            <person name="Szarkandi J.G."/>
            <person name="Papp V."/>
            <person name="Albert L."/>
            <person name="Andreopoulos W."/>
            <person name="Angelini C."/>
            <person name="Antonin V."/>
            <person name="Barry K.W."/>
            <person name="Bougher N.L."/>
            <person name="Buchanan P."/>
            <person name="Buyck B."/>
            <person name="Bense V."/>
            <person name="Catcheside P."/>
            <person name="Chovatia M."/>
            <person name="Cooper J."/>
            <person name="Damon W."/>
            <person name="Desjardin D."/>
            <person name="Finy P."/>
            <person name="Geml J."/>
            <person name="Haridas S."/>
            <person name="Hughes K."/>
            <person name="Justo A."/>
            <person name="Karasinski D."/>
            <person name="Kautmanova I."/>
            <person name="Kiss B."/>
            <person name="Kocsube S."/>
            <person name="Kotiranta H."/>
            <person name="LaButti K.M."/>
            <person name="Lechner B.E."/>
            <person name="Liimatainen K."/>
            <person name="Lipzen A."/>
            <person name="Lukacs Z."/>
            <person name="Mihaltcheva S."/>
            <person name="Morgado L.N."/>
            <person name="Niskanen T."/>
            <person name="Noordeloos M.E."/>
            <person name="Ohm R.A."/>
            <person name="Ortiz-Santana B."/>
            <person name="Ovrebo C."/>
            <person name="Racz N."/>
            <person name="Riley R."/>
            <person name="Savchenko A."/>
            <person name="Shiryaev A."/>
            <person name="Soop K."/>
            <person name="Spirin V."/>
            <person name="Szebenyi C."/>
            <person name="Tomsovsky M."/>
            <person name="Tulloss R.E."/>
            <person name="Uehling J."/>
            <person name="Grigoriev I.V."/>
            <person name="Vagvolgyi C."/>
            <person name="Papp T."/>
            <person name="Martin F.M."/>
            <person name="Miettinen O."/>
            <person name="Hibbett D.S."/>
            <person name="Nagy L.G."/>
        </authorList>
    </citation>
    <scope>NUCLEOTIDE SEQUENCE [LARGE SCALE GENOMIC DNA]</scope>
    <source>
        <strain evidence="1 2">CBS 962.96</strain>
    </source>
</reference>
<dbReference type="AlphaFoldDB" id="A0A4S8LLG2"/>
<evidence type="ECO:0000313" key="2">
    <source>
        <dbReference type="Proteomes" id="UP000297245"/>
    </source>
</evidence>